<evidence type="ECO:0000313" key="1">
    <source>
        <dbReference type="EMBL" id="TGY65393.1"/>
    </source>
</evidence>
<accession>A0AC61R5Q2</accession>
<organism evidence="1 2">
    <name type="scientific">Dubosiella muris</name>
    <dbReference type="NCBI Taxonomy" id="3038133"/>
    <lineage>
        <taxon>Bacteria</taxon>
        <taxon>Bacillati</taxon>
        <taxon>Bacillota</taxon>
        <taxon>Erysipelotrichia</taxon>
        <taxon>Erysipelotrichales</taxon>
        <taxon>Erysipelotrichaceae</taxon>
        <taxon>Dubosiella</taxon>
    </lineage>
</organism>
<reference evidence="1" key="1">
    <citation type="submission" date="2019-04" db="EMBL/GenBank/DDBJ databases">
        <title>Microbes associate with the intestines of laboratory mice.</title>
        <authorList>
            <person name="Navarre W."/>
            <person name="Wong E."/>
            <person name="Huang K."/>
            <person name="Tropini C."/>
            <person name="Ng K."/>
            <person name="Yu B."/>
        </authorList>
    </citation>
    <scope>NUCLEOTIDE SEQUENCE</scope>
    <source>
        <strain evidence="1">NM09_H32</strain>
    </source>
</reference>
<name>A0AC61R5Q2_9FIRM</name>
<keyword evidence="2" id="KW-1185">Reference proteome</keyword>
<dbReference type="Proteomes" id="UP000308836">
    <property type="component" value="Unassembled WGS sequence"/>
</dbReference>
<gene>
    <name evidence="1" type="ORF">E5336_08880</name>
</gene>
<protein>
    <submittedName>
        <fullName evidence="1">XRE family transcriptional regulator</fullName>
    </submittedName>
</protein>
<evidence type="ECO:0000313" key="2">
    <source>
        <dbReference type="Proteomes" id="UP000308836"/>
    </source>
</evidence>
<proteinExistence type="predicted"/>
<comment type="caution">
    <text evidence="1">The sequence shown here is derived from an EMBL/GenBank/DDBJ whole genome shotgun (WGS) entry which is preliminary data.</text>
</comment>
<sequence length="182" mass="20334">MSKKPDFIGTRVRQIRRSKGWTLDTAFRQCGVSAVMLGKIERGEASPTIQTLWKLATGFRVPLTTLIEPEPRAIELATPDQTNAIEEEAGAMMACPLFAYDPIQNYEMFWIRFAPGCRHASSAHDQGVVELVSVIAGTLQIELPERTVIVHPGEAARFSADVEHTYENIGDTDCEVYDQIFY</sequence>
<dbReference type="EMBL" id="SRYG01000018">
    <property type="protein sequence ID" value="TGY65393.1"/>
    <property type="molecule type" value="Genomic_DNA"/>
</dbReference>